<feature type="binding site" evidence="10">
    <location>
        <position position="48"/>
    </location>
    <ligand>
        <name>Mn(2+)</name>
        <dbReference type="ChEBI" id="CHEBI:29035"/>
        <label>1</label>
    </ligand>
</feature>
<evidence type="ECO:0000256" key="6">
    <source>
        <dbReference type="ARBA" id="ARBA00022801"/>
    </source>
</evidence>
<protein>
    <recommendedName>
        <fullName evidence="10">UDP-2,3-diacylglucosamine hydrolase</fullName>
        <ecNumber evidence="10">3.6.1.54</ecNumber>
    </recommendedName>
    <alternativeName>
        <fullName evidence="10">UDP-2,3-diacylglucosamine diphosphatase</fullName>
    </alternativeName>
</protein>
<evidence type="ECO:0000256" key="5">
    <source>
        <dbReference type="ARBA" id="ARBA00022723"/>
    </source>
</evidence>
<evidence type="ECO:0000313" key="13">
    <source>
        <dbReference type="Proteomes" id="UP000426424"/>
    </source>
</evidence>
<keyword evidence="9 10" id="KW-0464">Manganese</keyword>
<evidence type="ECO:0000256" key="3">
    <source>
        <dbReference type="ARBA" id="ARBA00022519"/>
    </source>
</evidence>
<keyword evidence="6 10" id="KW-0378">Hydrolase</keyword>
<accession>A0A6I6EB81</accession>
<dbReference type="EC" id="3.6.1.54" evidence="10"/>
<evidence type="ECO:0000256" key="10">
    <source>
        <dbReference type="HAMAP-Rule" id="MF_00575"/>
    </source>
</evidence>
<keyword evidence="8 10" id="KW-0472">Membrane</keyword>
<feature type="binding site" evidence="10">
    <location>
        <begin position="86"/>
        <end position="87"/>
    </location>
    <ligand>
        <name>substrate</name>
    </ligand>
</feature>
<keyword evidence="4 10" id="KW-0441">Lipid A biosynthesis</keyword>
<dbReference type="HAMAP" id="MF_00575">
    <property type="entry name" value="LpxH"/>
    <property type="match status" value="1"/>
</dbReference>
<dbReference type="InterPro" id="IPR010138">
    <property type="entry name" value="UDP-diacylglucosamine_Hdrlase"/>
</dbReference>
<feature type="binding site" evidence="10">
    <location>
        <position position="171"/>
    </location>
    <ligand>
        <name>substrate</name>
    </ligand>
</feature>
<feature type="binding site" evidence="10">
    <location>
        <position position="121"/>
    </location>
    <ligand>
        <name>Mn(2+)</name>
        <dbReference type="ChEBI" id="CHEBI:29035"/>
        <label>2</label>
    </ligand>
</feature>
<reference evidence="12 13" key="1">
    <citation type="submission" date="2019-12" db="EMBL/GenBank/DDBJ databases">
        <title>The complete genome of the thermophilic, anoxygenic phototrophic gammaproteobacterium Thermochromatium tepidum.</title>
        <authorList>
            <person name="Sattley W.M."/>
            <person name="Swingley W.D."/>
            <person name="Burchell B.M."/>
            <person name="Gurbani S.A."/>
            <person name="Kujawa C.M."/>
            <person name="Nuccio D.A."/>
            <person name="Schladweiler J."/>
            <person name="Shaffer K.N."/>
            <person name="Stokes L.M."/>
            <person name="Touchman J.W."/>
            <person name="Blankenship R.E."/>
            <person name="Madigan M.T."/>
        </authorList>
    </citation>
    <scope>NUCLEOTIDE SEQUENCE [LARGE SCALE GENOMIC DNA]</scope>
    <source>
        <strain evidence="12 13">ATCC 43061</strain>
    </source>
</reference>
<feature type="binding site" evidence="10">
    <location>
        <position position="174"/>
    </location>
    <ligand>
        <name>substrate</name>
    </ligand>
</feature>
<sequence length="247" mass="28051">MPMTNDGGESLFISDLHLTPDQPATLDCFLRFLAGRARAARRLYILGDLFDVWIGDDDDAPLHRTVRSALRALTAVGTECGILHGNRDFLIGRAFLSQTGCRLLPDPCLIRIDGEPTLLMHGDRLCTDDRAYQRFRRRVRHPLVKRFFLWKSLASRRAIAADYRRRSAEANAAKTATIMDVNQQAVVETLRRHGATRLIHGHTHRPGEHIHEIEGRTARRLVLAEWRDGRGEALSHSALGWRRLVIE</sequence>
<evidence type="ECO:0000313" key="12">
    <source>
        <dbReference type="EMBL" id="QGU33993.1"/>
    </source>
</evidence>
<evidence type="ECO:0000256" key="9">
    <source>
        <dbReference type="ARBA" id="ARBA00023211"/>
    </source>
</evidence>
<keyword evidence="1 10" id="KW-1003">Cell membrane</keyword>
<dbReference type="InterPro" id="IPR043461">
    <property type="entry name" value="LpxH-like"/>
</dbReference>
<dbReference type="EMBL" id="CP039268">
    <property type="protein sequence ID" value="QGU33993.1"/>
    <property type="molecule type" value="Genomic_DNA"/>
</dbReference>
<feature type="binding site" evidence="10">
    <location>
        <position position="202"/>
    </location>
    <ligand>
        <name>Mn(2+)</name>
        <dbReference type="ChEBI" id="CHEBI:29035"/>
        <label>2</label>
    </ligand>
</feature>
<comment type="subcellular location">
    <subcellularLocation>
        <location evidence="10">Cell inner membrane</location>
        <topology evidence="10">Peripheral membrane protein</topology>
        <orientation evidence="10">Cytoplasmic side</orientation>
    </subcellularLocation>
</comment>
<comment type="cofactor">
    <cofactor evidence="10">
        <name>Mn(2+)</name>
        <dbReference type="ChEBI" id="CHEBI:29035"/>
    </cofactor>
    <text evidence="10">Binds 2 Mn(2+) ions per subunit in a binuclear metal center.</text>
</comment>
<dbReference type="GO" id="GO:0008758">
    <property type="term" value="F:UDP-2,3-diacylglucosamine hydrolase activity"/>
    <property type="evidence" value="ECO:0007669"/>
    <property type="project" value="UniProtKB-UniRule"/>
</dbReference>
<dbReference type="Proteomes" id="UP000426424">
    <property type="component" value="Chromosome"/>
</dbReference>
<comment type="function">
    <text evidence="10">Hydrolyzes the pyrophosphate bond of UDP-2,3-diacylglucosamine to yield 2,3-diacylglucosamine 1-phosphate (lipid X) and UMP by catalyzing the attack of water at the alpha-P atom. Involved in the biosynthesis of lipid A, a phosphorylated glycolipid that anchors the lipopolysaccharide to the outer membrane of the cell.</text>
</comment>
<evidence type="ECO:0000256" key="7">
    <source>
        <dbReference type="ARBA" id="ARBA00023098"/>
    </source>
</evidence>
<dbReference type="InterPro" id="IPR029052">
    <property type="entry name" value="Metallo-depent_PP-like"/>
</dbReference>
<dbReference type="CDD" id="cd07398">
    <property type="entry name" value="MPP_YbbF-LpxH"/>
    <property type="match status" value="1"/>
</dbReference>
<dbReference type="PANTHER" id="PTHR34990:SF1">
    <property type="entry name" value="UDP-2,3-DIACYLGLUCOSAMINE HYDROLASE"/>
    <property type="match status" value="1"/>
</dbReference>
<dbReference type="NCBIfam" id="TIGR01854">
    <property type="entry name" value="lipid_A_lpxH"/>
    <property type="match status" value="1"/>
</dbReference>
<proteinExistence type="inferred from homology"/>
<dbReference type="UniPathway" id="UPA00359">
    <property type="reaction ID" value="UER00480"/>
</dbReference>
<keyword evidence="3 10" id="KW-0997">Cell inner membrane</keyword>
<feature type="binding site" evidence="10">
    <location>
        <position position="15"/>
    </location>
    <ligand>
        <name>Mn(2+)</name>
        <dbReference type="ChEBI" id="CHEBI:29035"/>
        <label>1</label>
    </ligand>
</feature>
<dbReference type="InterPro" id="IPR004843">
    <property type="entry name" value="Calcineurin-like_PHP"/>
</dbReference>
<comment type="similarity">
    <text evidence="10">Belongs to the LpxH family.</text>
</comment>
<evidence type="ECO:0000259" key="11">
    <source>
        <dbReference type="Pfam" id="PF00149"/>
    </source>
</evidence>
<dbReference type="KEGG" id="ttp:E6P07_07930"/>
<dbReference type="NCBIfam" id="NF003743">
    <property type="entry name" value="PRK05340.1"/>
    <property type="match status" value="1"/>
</dbReference>
<dbReference type="SUPFAM" id="SSF56300">
    <property type="entry name" value="Metallo-dependent phosphatases"/>
    <property type="match status" value="1"/>
</dbReference>
<feature type="binding site" evidence="10">
    <location>
        <position position="202"/>
    </location>
    <ligand>
        <name>substrate</name>
    </ligand>
</feature>
<keyword evidence="13" id="KW-1185">Reference proteome</keyword>
<feature type="binding site" evidence="10">
    <location>
        <position position="48"/>
    </location>
    <ligand>
        <name>Mn(2+)</name>
        <dbReference type="ChEBI" id="CHEBI:29035"/>
        <label>2</label>
    </ligand>
</feature>
<dbReference type="GO" id="GO:0009245">
    <property type="term" value="P:lipid A biosynthetic process"/>
    <property type="evidence" value="ECO:0007669"/>
    <property type="project" value="UniProtKB-UniRule"/>
</dbReference>
<dbReference type="OrthoDB" id="9783283at2"/>
<dbReference type="GO" id="GO:0005737">
    <property type="term" value="C:cytoplasm"/>
    <property type="evidence" value="ECO:0007669"/>
    <property type="project" value="InterPro"/>
</dbReference>
<evidence type="ECO:0000256" key="4">
    <source>
        <dbReference type="ARBA" id="ARBA00022556"/>
    </source>
</evidence>
<dbReference type="GO" id="GO:0030145">
    <property type="term" value="F:manganese ion binding"/>
    <property type="evidence" value="ECO:0007669"/>
    <property type="project" value="UniProtKB-UniRule"/>
</dbReference>
<keyword evidence="2 10" id="KW-0444">Lipid biosynthesis</keyword>
<feature type="binding site" evidence="10">
    <location>
        <position position="167"/>
    </location>
    <ligand>
        <name>substrate</name>
    </ligand>
</feature>
<dbReference type="GO" id="GO:0019897">
    <property type="term" value="C:extrinsic component of plasma membrane"/>
    <property type="evidence" value="ECO:0007669"/>
    <property type="project" value="UniProtKB-UniRule"/>
</dbReference>
<evidence type="ECO:0000256" key="2">
    <source>
        <dbReference type="ARBA" id="ARBA00022516"/>
    </source>
</evidence>
<dbReference type="AlphaFoldDB" id="A0A6I6EB81"/>
<feature type="binding site" evidence="10">
    <location>
        <position position="204"/>
    </location>
    <ligand>
        <name>Mn(2+)</name>
        <dbReference type="ChEBI" id="CHEBI:29035"/>
        <label>1</label>
    </ligand>
</feature>
<gene>
    <name evidence="10" type="primary">lpxH</name>
    <name evidence="12" type="ORF">E6P07_07930</name>
</gene>
<name>A0A6I6EB81_THETI</name>
<dbReference type="RefSeq" id="WP_153976177.1">
    <property type="nucleotide sequence ID" value="NZ_CP039268.1"/>
</dbReference>
<keyword evidence="5 10" id="KW-0479">Metal-binding</keyword>
<comment type="pathway">
    <text evidence="10">Glycolipid biosynthesis; lipid IV(A) biosynthesis; lipid IV(A) from (3R)-3-hydroxytetradecanoyl-[acyl-carrier-protein] and UDP-N-acetyl-alpha-D-glucosamine: step 4/6.</text>
</comment>
<feature type="binding site" evidence="10">
    <location>
        <position position="129"/>
    </location>
    <ligand>
        <name>substrate</name>
    </ligand>
</feature>
<organism evidence="12 13">
    <name type="scientific">Thermochromatium tepidum ATCC 43061</name>
    <dbReference type="NCBI Taxonomy" id="316276"/>
    <lineage>
        <taxon>Bacteria</taxon>
        <taxon>Pseudomonadati</taxon>
        <taxon>Pseudomonadota</taxon>
        <taxon>Gammaproteobacteria</taxon>
        <taxon>Chromatiales</taxon>
        <taxon>Chromatiaceae</taxon>
        <taxon>Thermochromatium</taxon>
    </lineage>
</organism>
<evidence type="ECO:0000256" key="8">
    <source>
        <dbReference type="ARBA" id="ARBA00023136"/>
    </source>
</evidence>
<comment type="catalytic activity">
    <reaction evidence="10">
        <text>UDP-2-N,3-O-bis[(3R)-3-hydroxytetradecanoyl]-alpha-D-glucosamine + H2O = 2-N,3-O-bis[(3R)-3-hydroxytetradecanoyl]-alpha-D-glucosaminyl 1-phosphate + UMP + 2 H(+)</text>
        <dbReference type="Rhea" id="RHEA:25213"/>
        <dbReference type="ChEBI" id="CHEBI:15377"/>
        <dbReference type="ChEBI" id="CHEBI:15378"/>
        <dbReference type="ChEBI" id="CHEBI:57865"/>
        <dbReference type="ChEBI" id="CHEBI:57957"/>
        <dbReference type="ChEBI" id="CHEBI:78847"/>
        <dbReference type="EC" id="3.6.1.54"/>
    </reaction>
</comment>
<evidence type="ECO:0000256" key="1">
    <source>
        <dbReference type="ARBA" id="ARBA00022475"/>
    </source>
</evidence>
<dbReference type="Gene3D" id="3.60.21.10">
    <property type="match status" value="1"/>
</dbReference>
<feature type="domain" description="Calcineurin-like phosphoesterase" evidence="11">
    <location>
        <begin position="11"/>
        <end position="206"/>
    </location>
</feature>
<feature type="binding site" evidence="10">
    <location>
        <position position="17"/>
    </location>
    <ligand>
        <name>Mn(2+)</name>
        <dbReference type="ChEBI" id="CHEBI:29035"/>
        <label>1</label>
    </ligand>
</feature>
<dbReference type="PANTHER" id="PTHR34990">
    <property type="entry name" value="UDP-2,3-DIACYLGLUCOSAMINE HYDROLASE-RELATED"/>
    <property type="match status" value="1"/>
</dbReference>
<keyword evidence="7 10" id="KW-0443">Lipid metabolism</keyword>
<dbReference type="Pfam" id="PF00149">
    <property type="entry name" value="Metallophos"/>
    <property type="match status" value="1"/>
</dbReference>
<feature type="binding site" evidence="10">
    <location>
        <position position="86"/>
    </location>
    <ligand>
        <name>Mn(2+)</name>
        <dbReference type="ChEBI" id="CHEBI:29035"/>
        <label>2</label>
    </ligand>
</feature>